<comment type="caution">
    <text evidence="3">The sequence shown here is derived from an EMBL/GenBank/DDBJ whole genome shotgun (WGS) entry which is preliminary data.</text>
</comment>
<dbReference type="InterPro" id="IPR001314">
    <property type="entry name" value="Peptidase_S1A"/>
</dbReference>
<dbReference type="InterPro" id="IPR018114">
    <property type="entry name" value="TRYPSIN_HIS"/>
</dbReference>
<organism evidence="3 4">
    <name type="scientific">Diploptera punctata</name>
    <name type="common">Pacific beetle cockroach</name>
    <dbReference type="NCBI Taxonomy" id="6984"/>
    <lineage>
        <taxon>Eukaryota</taxon>
        <taxon>Metazoa</taxon>
        <taxon>Ecdysozoa</taxon>
        <taxon>Arthropoda</taxon>
        <taxon>Hexapoda</taxon>
        <taxon>Insecta</taxon>
        <taxon>Pterygota</taxon>
        <taxon>Neoptera</taxon>
        <taxon>Polyneoptera</taxon>
        <taxon>Dictyoptera</taxon>
        <taxon>Blattodea</taxon>
        <taxon>Blaberoidea</taxon>
        <taxon>Blaberidae</taxon>
        <taxon>Diplopterinae</taxon>
        <taxon>Diploptera</taxon>
    </lineage>
</organism>
<dbReference type="GO" id="GO:0004252">
    <property type="term" value="F:serine-type endopeptidase activity"/>
    <property type="evidence" value="ECO:0007669"/>
    <property type="project" value="InterPro"/>
</dbReference>
<name>A0AAD7ZHG8_DIPPU</name>
<reference evidence="3" key="1">
    <citation type="journal article" date="2023" name="IScience">
        <title>Live-bearing cockroach genome reveals convergent evolutionary mechanisms linked to viviparity in insects and beyond.</title>
        <authorList>
            <person name="Fouks B."/>
            <person name="Harrison M.C."/>
            <person name="Mikhailova A.A."/>
            <person name="Marchal E."/>
            <person name="English S."/>
            <person name="Carruthers M."/>
            <person name="Jennings E.C."/>
            <person name="Chiamaka E.L."/>
            <person name="Frigard R.A."/>
            <person name="Pippel M."/>
            <person name="Attardo G.M."/>
            <person name="Benoit J.B."/>
            <person name="Bornberg-Bauer E."/>
            <person name="Tobe S.S."/>
        </authorList>
    </citation>
    <scope>NUCLEOTIDE SEQUENCE</scope>
    <source>
        <strain evidence="3">Stay&amp;Tobe</strain>
    </source>
</reference>
<dbReference type="PROSITE" id="PS00134">
    <property type="entry name" value="TRYPSIN_HIS"/>
    <property type="match status" value="1"/>
</dbReference>
<dbReference type="Gene3D" id="2.40.10.10">
    <property type="entry name" value="Trypsin-like serine proteases"/>
    <property type="match status" value="2"/>
</dbReference>
<evidence type="ECO:0000256" key="1">
    <source>
        <dbReference type="ARBA" id="ARBA00023157"/>
    </source>
</evidence>
<reference evidence="3" key="2">
    <citation type="submission" date="2023-05" db="EMBL/GenBank/DDBJ databases">
        <authorList>
            <person name="Fouks B."/>
        </authorList>
    </citation>
    <scope>NUCLEOTIDE SEQUENCE</scope>
    <source>
        <strain evidence="3">Stay&amp;Tobe</strain>
        <tissue evidence="3">Testes</tissue>
    </source>
</reference>
<dbReference type="FunFam" id="2.40.10.10:FF:000068">
    <property type="entry name" value="transmembrane protease serine 2"/>
    <property type="match status" value="1"/>
</dbReference>
<accession>A0AAD7ZHG8</accession>
<feature type="domain" description="Peptidase S1" evidence="2">
    <location>
        <begin position="1"/>
        <end position="186"/>
    </location>
</feature>
<sequence>MVLITGNNTPACGGSIISDQYIVTAAHCTQPRYRQEDIKAVVGEHNFCTSDNKIAIFSIEKMIVHPLFNRNDYSYDIMLLKLSMRILFNDIVRPICLPLWNNFLPFVLSQIGEVKIPENEEATILGWGHRVFHSPFRSCRLREAHVRTISRKKCLLKTHYKPEHLPPTLFCAGVPDGRKDSCQVSSHVVLCPSR</sequence>
<dbReference type="SUPFAM" id="SSF50494">
    <property type="entry name" value="Trypsin-like serine proteases"/>
    <property type="match status" value="1"/>
</dbReference>
<dbReference type="GO" id="GO:0006508">
    <property type="term" value="P:proteolysis"/>
    <property type="evidence" value="ECO:0007669"/>
    <property type="project" value="InterPro"/>
</dbReference>
<dbReference type="PANTHER" id="PTHR24252:SF7">
    <property type="entry name" value="HYALIN"/>
    <property type="match status" value="1"/>
</dbReference>
<dbReference type="InterPro" id="IPR043504">
    <property type="entry name" value="Peptidase_S1_PA_chymotrypsin"/>
</dbReference>
<dbReference type="EMBL" id="JASPKZ010008365">
    <property type="protein sequence ID" value="KAJ9579983.1"/>
    <property type="molecule type" value="Genomic_DNA"/>
</dbReference>
<dbReference type="PROSITE" id="PS50240">
    <property type="entry name" value="TRYPSIN_DOM"/>
    <property type="match status" value="1"/>
</dbReference>
<protein>
    <recommendedName>
        <fullName evidence="2">Peptidase S1 domain-containing protein</fullName>
    </recommendedName>
</protein>
<dbReference type="PRINTS" id="PR00722">
    <property type="entry name" value="CHYMOTRYPSIN"/>
</dbReference>
<keyword evidence="4" id="KW-1185">Reference proteome</keyword>
<dbReference type="CDD" id="cd00190">
    <property type="entry name" value="Tryp_SPc"/>
    <property type="match status" value="1"/>
</dbReference>
<evidence type="ECO:0000313" key="4">
    <source>
        <dbReference type="Proteomes" id="UP001233999"/>
    </source>
</evidence>
<dbReference type="AlphaFoldDB" id="A0AAD7ZHG8"/>
<dbReference type="Proteomes" id="UP001233999">
    <property type="component" value="Unassembled WGS sequence"/>
</dbReference>
<dbReference type="Pfam" id="PF00089">
    <property type="entry name" value="Trypsin"/>
    <property type="match status" value="1"/>
</dbReference>
<dbReference type="InterPro" id="IPR001254">
    <property type="entry name" value="Trypsin_dom"/>
</dbReference>
<proteinExistence type="predicted"/>
<keyword evidence="1" id="KW-1015">Disulfide bond</keyword>
<evidence type="ECO:0000313" key="3">
    <source>
        <dbReference type="EMBL" id="KAJ9579983.1"/>
    </source>
</evidence>
<evidence type="ECO:0000259" key="2">
    <source>
        <dbReference type="PROSITE" id="PS50240"/>
    </source>
</evidence>
<gene>
    <name evidence="3" type="ORF">L9F63_004366</name>
</gene>
<dbReference type="SMART" id="SM00020">
    <property type="entry name" value="Tryp_SPc"/>
    <property type="match status" value="1"/>
</dbReference>
<dbReference type="PANTHER" id="PTHR24252">
    <property type="entry name" value="ACROSIN-RELATED"/>
    <property type="match status" value="1"/>
</dbReference>
<dbReference type="InterPro" id="IPR009003">
    <property type="entry name" value="Peptidase_S1_PA"/>
</dbReference>